<proteinExistence type="predicted"/>
<dbReference type="HOGENOM" id="CLU_2470414_0_0_1"/>
<keyword evidence="2" id="KW-1185">Reference proteome</keyword>
<reference evidence="1 2" key="1">
    <citation type="submission" date="2014-04" db="EMBL/GenBank/DDBJ databases">
        <authorList>
            <consortium name="DOE Joint Genome Institute"/>
            <person name="Kuo A."/>
            <person name="Kohler A."/>
            <person name="Nagy L.G."/>
            <person name="Floudas D."/>
            <person name="Copeland A."/>
            <person name="Barry K.W."/>
            <person name="Cichocki N."/>
            <person name="Veneault-Fourrey C."/>
            <person name="LaButti K."/>
            <person name="Lindquist E.A."/>
            <person name="Lipzen A."/>
            <person name="Lundell T."/>
            <person name="Morin E."/>
            <person name="Murat C."/>
            <person name="Sun H."/>
            <person name="Tunlid A."/>
            <person name="Henrissat B."/>
            <person name="Grigoriev I.V."/>
            <person name="Hibbett D.S."/>
            <person name="Martin F."/>
            <person name="Nordberg H.P."/>
            <person name="Cantor M.N."/>
            <person name="Hua S.X."/>
        </authorList>
    </citation>
    <scope>NUCLEOTIDE SEQUENCE [LARGE SCALE GENOMIC DNA]</scope>
    <source>
        <strain evidence="1 2">Foug A</strain>
    </source>
</reference>
<name>A0A0C3D2R3_9AGAM</name>
<gene>
    <name evidence="1" type="ORF">SCLCIDRAFT_34078</name>
</gene>
<reference evidence="2" key="2">
    <citation type="submission" date="2015-01" db="EMBL/GenBank/DDBJ databases">
        <title>Evolutionary Origins and Diversification of the Mycorrhizal Mutualists.</title>
        <authorList>
            <consortium name="DOE Joint Genome Institute"/>
            <consortium name="Mycorrhizal Genomics Consortium"/>
            <person name="Kohler A."/>
            <person name="Kuo A."/>
            <person name="Nagy L.G."/>
            <person name="Floudas D."/>
            <person name="Copeland A."/>
            <person name="Barry K.W."/>
            <person name="Cichocki N."/>
            <person name="Veneault-Fourrey C."/>
            <person name="LaButti K."/>
            <person name="Lindquist E.A."/>
            <person name="Lipzen A."/>
            <person name="Lundell T."/>
            <person name="Morin E."/>
            <person name="Murat C."/>
            <person name="Riley R."/>
            <person name="Ohm R."/>
            <person name="Sun H."/>
            <person name="Tunlid A."/>
            <person name="Henrissat B."/>
            <person name="Grigoriev I.V."/>
            <person name="Hibbett D.S."/>
            <person name="Martin F."/>
        </authorList>
    </citation>
    <scope>NUCLEOTIDE SEQUENCE [LARGE SCALE GENOMIC DNA]</scope>
    <source>
        <strain evidence="2">Foug A</strain>
    </source>
</reference>
<dbReference type="InParanoid" id="A0A0C3D2R3"/>
<accession>A0A0C3D2R3</accession>
<dbReference type="AlphaFoldDB" id="A0A0C3D2R3"/>
<evidence type="ECO:0000313" key="2">
    <source>
        <dbReference type="Proteomes" id="UP000053989"/>
    </source>
</evidence>
<protein>
    <submittedName>
        <fullName evidence="1">Uncharacterized protein</fullName>
    </submittedName>
</protein>
<dbReference type="EMBL" id="KN822351">
    <property type="protein sequence ID" value="KIM50684.1"/>
    <property type="molecule type" value="Genomic_DNA"/>
</dbReference>
<sequence>MLVTNKCLDKLAAARRWFTEQGMLDGPLLPVGMEAVRVDVEDDKGGVVDDDPAAYMVKLASRPVYSVSAKVSHVADSLGLHGLQEAIC</sequence>
<organism evidence="1 2">
    <name type="scientific">Scleroderma citrinum Foug A</name>
    <dbReference type="NCBI Taxonomy" id="1036808"/>
    <lineage>
        <taxon>Eukaryota</taxon>
        <taxon>Fungi</taxon>
        <taxon>Dikarya</taxon>
        <taxon>Basidiomycota</taxon>
        <taxon>Agaricomycotina</taxon>
        <taxon>Agaricomycetes</taxon>
        <taxon>Agaricomycetidae</taxon>
        <taxon>Boletales</taxon>
        <taxon>Sclerodermatineae</taxon>
        <taxon>Sclerodermataceae</taxon>
        <taxon>Scleroderma</taxon>
    </lineage>
</organism>
<evidence type="ECO:0000313" key="1">
    <source>
        <dbReference type="EMBL" id="KIM50684.1"/>
    </source>
</evidence>
<dbReference type="Proteomes" id="UP000053989">
    <property type="component" value="Unassembled WGS sequence"/>
</dbReference>